<organism evidence="2 3">
    <name type="scientific">Streptomyces marispadix</name>
    <dbReference type="NCBI Taxonomy" id="2922868"/>
    <lineage>
        <taxon>Bacteria</taxon>
        <taxon>Bacillati</taxon>
        <taxon>Actinomycetota</taxon>
        <taxon>Actinomycetes</taxon>
        <taxon>Kitasatosporales</taxon>
        <taxon>Streptomycetaceae</taxon>
        <taxon>Streptomyces</taxon>
    </lineage>
</organism>
<keyword evidence="3" id="KW-1185">Reference proteome</keyword>
<accession>A0ABS9SZ22</accession>
<dbReference type="Gene3D" id="1.10.10.1710">
    <property type="entry name" value="Deoxyribodipyrimidine photolyase-related"/>
    <property type="match status" value="1"/>
</dbReference>
<dbReference type="SUPFAM" id="SSF48173">
    <property type="entry name" value="Cryptochrome/photolyase FAD-binding domain"/>
    <property type="match status" value="1"/>
</dbReference>
<dbReference type="RefSeq" id="WP_241060009.1">
    <property type="nucleotide sequence ID" value="NZ_JAKWJU010000002.1"/>
</dbReference>
<dbReference type="InterPro" id="IPR036134">
    <property type="entry name" value="Crypto/Photolyase_FAD-like_sf"/>
</dbReference>
<feature type="compositionally biased region" description="Basic and acidic residues" evidence="1">
    <location>
        <begin position="162"/>
        <end position="171"/>
    </location>
</feature>
<comment type="caution">
    <text evidence="2">The sequence shown here is derived from an EMBL/GenBank/DDBJ whole genome shotgun (WGS) entry which is preliminary data.</text>
</comment>
<dbReference type="PANTHER" id="PTHR38657:SF1">
    <property type="entry name" value="SLR1343 PROTEIN"/>
    <property type="match status" value="1"/>
</dbReference>
<dbReference type="Gene3D" id="1.10.579.10">
    <property type="entry name" value="DNA Cyclobutane Dipyrimidine Photolyase, subunit A, domain 3"/>
    <property type="match status" value="1"/>
</dbReference>
<dbReference type="PANTHER" id="PTHR38657">
    <property type="entry name" value="SLR1343 PROTEIN"/>
    <property type="match status" value="1"/>
</dbReference>
<reference evidence="2" key="1">
    <citation type="submission" date="2022-03" db="EMBL/GenBank/DDBJ databases">
        <authorList>
            <person name="Santos J.D.N."/>
            <person name="Kallscheuer N."/>
            <person name="Jogler C."/>
            <person name="Lage O.M."/>
        </authorList>
    </citation>
    <scope>NUCLEOTIDE SEQUENCE</scope>
    <source>
        <strain evidence="2">M600PL45_2</strain>
    </source>
</reference>
<evidence type="ECO:0000313" key="3">
    <source>
        <dbReference type="Proteomes" id="UP001166784"/>
    </source>
</evidence>
<dbReference type="InterPro" id="IPR007357">
    <property type="entry name" value="PhrB-like"/>
</dbReference>
<dbReference type="InterPro" id="IPR052551">
    <property type="entry name" value="UV-DNA_repair_photolyase"/>
</dbReference>
<dbReference type="Gene3D" id="3.40.50.620">
    <property type="entry name" value="HUPs"/>
    <property type="match status" value="1"/>
</dbReference>
<gene>
    <name evidence="2" type="ORF">MMA15_14300</name>
</gene>
<proteinExistence type="predicted"/>
<dbReference type="Proteomes" id="UP001166784">
    <property type="component" value="Unassembled WGS sequence"/>
</dbReference>
<dbReference type="Pfam" id="PF04244">
    <property type="entry name" value="DPRP"/>
    <property type="match status" value="1"/>
</dbReference>
<reference evidence="2" key="2">
    <citation type="journal article" date="2023" name="Int. J. Syst. Evol. Microbiol.">
        <title>Streptomyces marispadix sp. nov., isolated from marine beach sediment of the Northern Coast of Portugal.</title>
        <authorList>
            <person name="dos Santos J.D.N."/>
            <person name="Vitorino I.R."/>
            <person name="Kallscheuer N."/>
            <person name="Srivastava A."/>
            <person name="Krautwurst S."/>
            <person name="Marz M."/>
            <person name="Jogler C."/>
            <person name="Lobo Da Cunha A."/>
            <person name="Catita J."/>
            <person name="Goncalves H."/>
            <person name="Gonzalez I."/>
            <person name="Reyes F."/>
            <person name="Lage O.M."/>
        </authorList>
    </citation>
    <scope>NUCLEOTIDE SEQUENCE</scope>
    <source>
        <strain evidence="2">M600PL45_2</strain>
    </source>
</reference>
<feature type="region of interest" description="Disordered" evidence="1">
    <location>
        <begin position="145"/>
        <end position="187"/>
    </location>
</feature>
<sequence length="497" mass="56663">MADPQRRWCFADQLGPHFLDAKDQPVLLIEARAVLRRRRFHRQKAHLVLSALRHRAAELGDQALFVKADTYGEALARVKGPLTVCGPTSRAADDFVRKLDGVTVLPSRGFVTSRDHFEGWAAERGDRPLLMESFYRGARRLTGALMEGDGDGGGGPAGGRWNLDKENREPPPADDELPLPTPYRPREDDIDEEVRADLDAAERRGELSFVGRDGPRRFPATRAEALRALRDFVRHRLATFGPYEDAMLADDPVMSHSMLSAAMNLGLLDPMECVRAAESAWRKGEVPLRSAEGYIRQLIGWREYMWHTYWHFGPSYTRRNALKARRRLPEWFAELDADAVQANCLSTVLRSVRDRGWTHHIPRLMVLGNYGLQRGWHPAALGDWFHRCFVDGYDWVMATNVIGMSQYADGGLITTKPYAAGGSYINRMSDFCHDCVYRPTSRSGDDACPYTAGYWWFLARNEQRLTGNWRLAPQLRNLRRIDDLDEIVARERERDRP</sequence>
<dbReference type="InterPro" id="IPR014729">
    <property type="entry name" value="Rossmann-like_a/b/a_fold"/>
</dbReference>
<evidence type="ECO:0000313" key="2">
    <source>
        <dbReference type="EMBL" id="MCH6161521.1"/>
    </source>
</evidence>
<name>A0ABS9SZ22_9ACTN</name>
<protein>
    <submittedName>
        <fullName evidence="2">Cryptochrome/photolyase family protein</fullName>
    </submittedName>
</protein>
<dbReference type="Gene3D" id="1.25.40.80">
    <property type="match status" value="1"/>
</dbReference>
<dbReference type="EMBL" id="JAKWJU010000002">
    <property type="protein sequence ID" value="MCH6161521.1"/>
    <property type="molecule type" value="Genomic_DNA"/>
</dbReference>
<evidence type="ECO:0000256" key="1">
    <source>
        <dbReference type="SAM" id="MobiDB-lite"/>
    </source>
</evidence>